<feature type="region of interest" description="Disordered" evidence="1">
    <location>
        <begin position="81"/>
        <end position="138"/>
    </location>
</feature>
<reference evidence="2" key="1">
    <citation type="submission" date="2024-06" db="EMBL/GenBank/DDBJ databases">
        <title>Sequencing and assembly of the genome of Dyadobacter sp. strain 676, a symbiont of Cyamopsis tetragonoloba.</title>
        <authorList>
            <person name="Guro P."/>
            <person name="Sazanova A."/>
            <person name="Kuznetsova I."/>
            <person name="Belimov A."/>
            <person name="Safronova V."/>
        </authorList>
    </citation>
    <scope>NUCLEOTIDE SEQUENCE</scope>
    <source>
        <strain evidence="2">676</strain>
    </source>
</reference>
<accession>A0AAU8FLX3</accession>
<feature type="compositionally biased region" description="Low complexity" evidence="1">
    <location>
        <begin position="108"/>
        <end position="124"/>
    </location>
</feature>
<sequence>MKPKIKILLHSLMRDVSRGISTPEKAADEFKKATGQNLEDVLDQADPKVGEFLAFLVGAYKIQNVHAPQVDLAALREGFLETDPTTPVESPADPQEDQEPEAPVHPFTEVVPVATETTAPAVPVDQPKRTRKTGKKPA</sequence>
<gene>
    <name evidence="2" type="ORF">ABV298_00740</name>
</gene>
<dbReference type="EMBL" id="CP159289">
    <property type="protein sequence ID" value="XCH24989.1"/>
    <property type="molecule type" value="Genomic_DNA"/>
</dbReference>
<evidence type="ECO:0000313" key="2">
    <source>
        <dbReference type="EMBL" id="XCH24989.1"/>
    </source>
</evidence>
<proteinExistence type="predicted"/>
<feature type="compositionally biased region" description="Basic residues" evidence="1">
    <location>
        <begin position="129"/>
        <end position="138"/>
    </location>
</feature>
<evidence type="ECO:0000256" key="1">
    <source>
        <dbReference type="SAM" id="MobiDB-lite"/>
    </source>
</evidence>
<dbReference type="RefSeq" id="WP_353720296.1">
    <property type="nucleotide sequence ID" value="NZ_CP159289.1"/>
</dbReference>
<organism evidence="2">
    <name type="scientific">Dyadobacter sp. 676</name>
    <dbReference type="NCBI Taxonomy" id="3088362"/>
    <lineage>
        <taxon>Bacteria</taxon>
        <taxon>Pseudomonadati</taxon>
        <taxon>Bacteroidota</taxon>
        <taxon>Cytophagia</taxon>
        <taxon>Cytophagales</taxon>
        <taxon>Spirosomataceae</taxon>
        <taxon>Dyadobacter</taxon>
    </lineage>
</organism>
<name>A0AAU8FLX3_9BACT</name>
<dbReference type="AlphaFoldDB" id="A0AAU8FLX3"/>
<protein>
    <submittedName>
        <fullName evidence="2">Uncharacterized protein</fullName>
    </submittedName>
</protein>